<gene>
    <name evidence="2" type="ORF">RIF29_16631</name>
</gene>
<sequence>MAGSSSASKSRPSSPRAEHLLVDDFYFSALHDADELFPISDEKYAEQLMLQEALFSSAMSIPRVTKEVMQVNVKVEVIDNHLSAPLVKVKEEKIDQSSDQLVFFFCAICMDSKPAREMFRVQIVLTLSNVLCTVQGVVISFATYVDQPGVRTMLTFAGGIEITKTSINMIYLSIVNKATSEWTNENF</sequence>
<comment type="caution">
    <text evidence="2">The sequence shown here is derived from an EMBL/GenBank/DDBJ whole genome shotgun (WGS) entry which is preliminary data.</text>
</comment>
<name>A0AAN9IDS8_CROPI</name>
<organism evidence="2 3">
    <name type="scientific">Crotalaria pallida</name>
    <name type="common">Smooth rattlebox</name>
    <name type="synonym">Crotalaria striata</name>
    <dbReference type="NCBI Taxonomy" id="3830"/>
    <lineage>
        <taxon>Eukaryota</taxon>
        <taxon>Viridiplantae</taxon>
        <taxon>Streptophyta</taxon>
        <taxon>Embryophyta</taxon>
        <taxon>Tracheophyta</taxon>
        <taxon>Spermatophyta</taxon>
        <taxon>Magnoliopsida</taxon>
        <taxon>eudicotyledons</taxon>
        <taxon>Gunneridae</taxon>
        <taxon>Pentapetalae</taxon>
        <taxon>rosids</taxon>
        <taxon>fabids</taxon>
        <taxon>Fabales</taxon>
        <taxon>Fabaceae</taxon>
        <taxon>Papilionoideae</taxon>
        <taxon>50 kb inversion clade</taxon>
        <taxon>genistoids sensu lato</taxon>
        <taxon>core genistoids</taxon>
        <taxon>Crotalarieae</taxon>
        <taxon>Crotalaria</taxon>
    </lineage>
</organism>
<evidence type="ECO:0000313" key="2">
    <source>
        <dbReference type="EMBL" id="KAK7275512.1"/>
    </source>
</evidence>
<keyword evidence="1" id="KW-1133">Transmembrane helix</keyword>
<keyword evidence="3" id="KW-1185">Reference proteome</keyword>
<evidence type="ECO:0000313" key="3">
    <source>
        <dbReference type="Proteomes" id="UP001372338"/>
    </source>
</evidence>
<evidence type="ECO:0000256" key="1">
    <source>
        <dbReference type="SAM" id="Phobius"/>
    </source>
</evidence>
<dbReference type="EMBL" id="JAYWIO010000003">
    <property type="protein sequence ID" value="KAK7275512.1"/>
    <property type="molecule type" value="Genomic_DNA"/>
</dbReference>
<feature type="transmembrane region" description="Helical" evidence="1">
    <location>
        <begin position="123"/>
        <end position="145"/>
    </location>
</feature>
<accession>A0AAN9IDS8</accession>
<reference evidence="2 3" key="1">
    <citation type="submission" date="2024-01" db="EMBL/GenBank/DDBJ databases">
        <title>The genomes of 5 underutilized Papilionoideae crops provide insights into root nodulation and disease resistanc.</title>
        <authorList>
            <person name="Yuan L."/>
        </authorList>
    </citation>
    <scope>NUCLEOTIDE SEQUENCE [LARGE SCALE GENOMIC DNA]</scope>
    <source>
        <strain evidence="2">ZHUSHIDOU_FW_LH</strain>
        <tissue evidence="2">Leaf</tissue>
    </source>
</reference>
<keyword evidence="1" id="KW-0472">Membrane</keyword>
<keyword evidence="1" id="KW-0812">Transmembrane</keyword>
<protein>
    <submittedName>
        <fullName evidence="2">Uncharacterized protein</fullName>
    </submittedName>
</protein>
<proteinExistence type="predicted"/>
<dbReference type="AlphaFoldDB" id="A0AAN9IDS8"/>
<dbReference type="Proteomes" id="UP001372338">
    <property type="component" value="Unassembled WGS sequence"/>
</dbReference>